<gene>
    <name evidence="1" type="ORF">HNQ60_003727</name>
</gene>
<proteinExistence type="predicted"/>
<reference evidence="1 2" key="1">
    <citation type="submission" date="2020-08" db="EMBL/GenBank/DDBJ databases">
        <title>Genomic Encyclopedia of Type Strains, Phase IV (KMG-IV): sequencing the most valuable type-strain genomes for metagenomic binning, comparative biology and taxonomic classification.</title>
        <authorList>
            <person name="Goeker M."/>
        </authorList>
    </citation>
    <scope>NUCLEOTIDE SEQUENCE [LARGE SCALE GENOMIC DNA]</scope>
    <source>
        <strain evidence="1 2">DSM 26723</strain>
    </source>
</reference>
<comment type="caution">
    <text evidence="1">The sequence shown here is derived from an EMBL/GenBank/DDBJ whole genome shotgun (WGS) entry which is preliminary data.</text>
</comment>
<organism evidence="1 2">
    <name type="scientific">Povalibacter uvarum</name>
    <dbReference type="NCBI Taxonomy" id="732238"/>
    <lineage>
        <taxon>Bacteria</taxon>
        <taxon>Pseudomonadati</taxon>
        <taxon>Pseudomonadota</taxon>
        <taxon>Gammaproteobacteria</taxon>
        <taxon>Steroidobacterales</taxon>
        <taxon>Steroidobacteraceae</taxon>
        <taxon>Povalibacter</taxon>
    </lineage>
</organism>
<accession>A0A841HRJ3</accession>
<keyword evidence="2" id="KW-1185">Reference proteome</keyword>
<dbReference type="AlphaFoldDB" id="A0A841HRJ3"/>
<protein>
    <submittedName>
        <fullName evidence="1">Uncharacterized protein</fullName>
    </submittedName>
</protein>
<evidence type="ECO:0000313" key="2">
    <source>
        <dbReference type="Proteomes" id="UP000588068"/>
    </source>
</evidence>
<dbReference type="Proteomes" id="UP000588068">
    <property type="component" value="Unassembled WGS sequence"/>
</dbReference>
<dbReference type="EMBL" id="JACHHZ010000004">
    <property type="protein sequence ID" value="MBB6094840.1"/>
    <property type="molecule type" value="Genomic_DNA"/>
</dbReference>
<evidence type="ECO:0000313" key="1">
    <source>
        <dbReference type="EMBL" id="MBB6094840.1"/>
    </source>
</evidence>
<dbReference type="RefSeq" id="WP_184334236.1">
    <property type="nucleotide sequence ID" value="NZ_JACHHZ010000004.1"/>
</dbReference>
<sequence length="187" mass="21110">MPLRISFNLGDSDLRHFEEVAQQTQANARRLSAAEIVASAKAMLQAAQRAQQAEFVRERFARLQAMLEMAEDADWPLGPEDSQRLLNALACFSGGEPASGAGFLDHAIMVELVSRDLEHDLAAYRDFCKAREAQNKRRRSGAEQDAHRAEWLTQKREELQRRMHERRTAALDKAGSSVRKLFSLFGL</sequence>
<name>A0A841HRJ3_9GAMM</name>